<dbReference type="EMBL" id="CP003811">
    <property type="protein sequence ID" value="AIQ93183.1"/>
    <property type="molecule type" value="Genomic_DNA"/>
</dbReference>
<keyword evidence="2" id="KW-1185">Reference proteome</keyword>
<dbReference type="KEGG" id="mor:MOC_5428"/>
<sequence length="194" mass="21597">MLASPHRCDAAALDVLHGLLEAPIGTVNVPNVAGTAALLAQAERDRGPPTSWIDMLERIGTNYPTLALGSDLIRTLRPHPFSVYVAERTCELLGILHAYVVSRDANGLHTARTNEIVDRFFAGSRARFTDESRSNKDEFAQEMTFEDPLDPGRRVFCPFHGKINTPPFRIHFAWPLPASETHIRIVYIGPKITR</sequence>
<dbReference type="Proteomes" id="UP000029492">
    <property type="component" value="Chromosome"/>
</dbReference>
<evidence type="ECO:0000313" key="2">
    <source>
        <dbReference type="Proteomes" id="UP000029492"/>
    </source>
</evidence>
<dbReference type="HOGENOM" id="CLU_1401051_0_0_5"/>
<protein>
    <submittedName>
        <fullName evidence="1">Protein of unassigned function</fullName>
    </submittedName>
</protein>
<evidence type="ECO:0000313" key="1">
    <source>
        <dbReference type="EMBL" id="AIQ93183.1"/>
    </source>
</evidence>
<accession>A0A089P545</accession>
<organism evidence="1 2">
    <name type="scientific">Methylobacterium oryzae CBMB20</name>
    <dbReference type="NCBI Taxonomy" id="693986"/>
    <lineage>
        <taxon>Bacteria</taxon>
        <taxon>Pseudomonadati</taxon>
        <taxon>Pseudomonadota</taxon>
        <taxon>Alphaproteobacteria</taxon>
        <taxon>Hyphomicrobiales</taxon>
        <taxon>Methylobacteriaceae</taxon>
        <taxon>Methylobacterium</taxon>
    </lineage>
</organism>
<name>A0A089P545_9HYPH</name>
<reference evidence="1 2" key="1">
    <citation type="journal article" date="2014" name="PLoS ONE">
        <title>Genome Information of Methylobacterium oryzae, a Plant-Probiotic Methylotroph in the Phyllosphere.</title>
        <authorList>
            <person name="Kwak M.J."/>
            <person name="Jeong H."/>
            <person name="Madhaiyan M."/>
            <person name="Lee Y."/>
            <person name="Sa T.M."/>
            <person name="Oh T.K."/>
            <person name="Kim J.F."/>
        </authorList>
    </citation>
    <scope>NUCLEOTIDE SEQUENCE [LARGE SCALE GENOMIC DNA]</scope>
    <source>
        <strain evidence="1 2">CBMB20</strain>
    </source>
</reference>
<proteinExistence type="predicted"/>
<gene>
    <name evidence="1" type="ORF">MOC_5428</name>
</gene>
<dbReference type="AlphaFoldDB" id="A0A089P545"/>
<dbReference type="eggNOG" id="ENOG5032JRR">
    <property type="taxonomic scope" value="Bacteria"/>
</dbReference>